<keyword evidence="9" id="KW-1185">Reference proteome</keyword>
<dbReference type="InterPro" id="IPR001005">
    <property type="entry name" value="SANT/Myb"/>
</dbReference>
<feature type="compositionally biased region" description="Basic and acidic residues" evidence="5">
    <location>
        <begin position="77"/>
        <end position="97"/>
    </location>
</feature>
<evidence type="ECO:0000256" key="4">
    <source>
        <dbReference type="ARBA" id="ARBA00023242"/>
    </source>
</evidence>
<accession>A0A1Y1W1Y9</accession>
<dbReference type="GO" id="GO:0019185">
    <property type="term" value="C:snRNA-activating protein complex"/>
    <property type="evidence" value="ECO:0007669"/>
    <property type="project" value="TreeGrafter"/>
</dbReference>
<protein>
    <submittedName>
        <fullName evidence="8">Uncharacterized protein</fullName>
    </submittedName>
</protein>
<evidence type="ECO:0000256" key="2">
    <source>
        <dbReference type="ARBA" id="ARBA00023125"/>
    </source>
</evidence>
<dbReference type="PROSITE" id="PS51294">
    <property type="entry name" value="HTH_MYB"/>
    <property type="match status" value="1"/>
</dbReference>
<name>A0A1Y1W1Y9_9FUNG</name>
<dbReference type="GO" id="GO:0001006">
    <property type="term" value="F:RNA polymerase III type 3 promoter sequence-specific DNA binding"/>
    <property type="evidence" value="ECO:0007669"/>
    <property type="project" value="TreeGrafter"/>
</dbReference>
<dbReference type="SMART" id="SM00717">
    <property type="entry name" value="SANT"/>
    <property type="match status" value="1"/>
</dbReference>
<dbReference type="InterPro" id="IPR051575">
    <property type="entry name" value="Myb-like_DNA-bd"/>
</dbReference>
<dbReference type="AlphaFoldDB" id="A0A1Y1W1Y9"/>
<organism evidence="8 9">
    <name type="scientific">Linderina pennispora</name>
    <dbReference type="NCBI Taxonomy" id="61395"/>
    <lineage>
        <taxon>Eukaryota</taxon>
        <taxon>Fungi</taxon>
        <taxon>Fungi incertae sedis</taxon>
        <taxon>Zoopagomycota</taxon>
        <taxon>Kickxellomycotina</taxon>
        <taxon>Kickxellomycetes</taxon>
        <taxon>Kickxellales</taxon>
        <taxon>Kickxellaceae</taxon>
        <taxon>Linderina</taxon>
    </lineage>
</organism>
<dbReference type="PROSITE" id="PS50090">
    <property type="entry name" value="MYB_LIKE"/>
    <property type="match status" value="1"/>
</dbReference>
<reference evidence="8 9" key="1">
    <citation type="submission" date="2016-07" db="EMBL/GenBank/DDBJ databases">
        <title>Pervasive Adenine N6-methylation of Active Genes in Fungi.</title>
        <authorList>
            <consortium name="DOE Joint Genome Institute"/>
            <person name="Mondo S.J."/>
            <person name="Dannebaum R.O."/>
            <person name="Kuo R.C."/>
            <person name="Labutti K."/>
            <person name="Haridas S."/>
            <person name="Kuo A."/>
            <person name="Salamov A."/>
            <person name="Ahrendt S.R."/>
            <person name="Lipzen A."/>
            <person name="Sullivan W."/>
            <person name="Andreopoulos W.B."/>
            <person name="Clum A."/>
            <person name="Lindquist E."/>
            <person name="Daum C."/>
            <person name="Ramamoorthy G.K."/>
            <person name="Gryganskyi A."/>
            <person name="Culley D."/>
            <person name="Magnuson J.K."/>
            <person name="James T.Y."/>
            <person name="O'Malley M.A."/>
            <person name="Stajich J.E."/>
            <person name="Spatafora J.W."/>
            <person name="Visel A."/>
            <person name="Grigoriev I.V."/>
        </authorList>
    </citation>
    <scope>NUCLEOTIDE SEQUENCE [LARGE SCALE GENOMIC DNA]</scope>
    <source>
        <strain evidence="8 9">ATCC 12442</strain>
    </source>
</reference>
<evidence type="ECO:0000259" key="6">
    <source>
        <dbReference type="PROSITE" id="PS50090"/>
    </source>
</evidence>
<dbReference type="Pfam" id="PF00249">
    <property type="entry name" value="Myb_DNA-binding"/>
    <property type="match status" value="1"/>
</dbReference>
<evidence type="ECO:0000256" key="1">
    <source>
        <dbReference type="ARBA" id="ARBA00023015"/>
    </source>
</evidence>
<dbReference type="GeneID" id="63807195"/>
<sequence length="413" mass="46410">MPKLVASFVRNSYCRSGTINNGGGGQPGHASALSPVPQPHHQFRPAETRQDVMKTVEEKLSHKADLNRISVEFLLNGRKEQGEQEKGEQEKQAEMSRRSGYKLSPVKQLPSPELSLSPTDTLGPQFNQLSIRGPKGKAPDYGYQQQGIVSPRSPCKPRQVSPYQVPHQHQMVPPQYQMPPHQMQMPPQMQPMHTLTRAPLPHHQADVREIPIDLHQRHSAHYAQPSRIHPYMQHPTMHQMVHGQESVMAFHTSVNVPQERYVFAPLNTGNMTHPYPPSYYPEEAPQKQDGVMNFYHGKRSRGPANRWQPEEDELLKKAVEKWGDERQWVKVSKMVPGRTNLQCRQRWLCNLKGKIMAAKLKAEAAEKNAALLAAATATANAAAVASSSKVAEPAAETMAVDNAEQDDQDKEME</sequence>
<feature type="compositionally biased region" description="Low complexity" evidence="5">
    <location>
        <begin position="382"/>
        <end position="396"/>
    </location>
</feature>
<gene>
    <name evidence="8" type="ORF">DL89DRAFT_294671</name>
</gene>
<keyword evidence="4" id="KW-0539">Nucleus</keyword>
<feature type="domain" description="HTH myb-type" evidence="7">
    <location>
        <begin position="306"/>
        <end position="355"/>
    </location>
</feature>
<evidence type="ECO:0000313" key="9">
    <source>
        <dbReference type="Proteomes" id="UP000193922"/>
    </source>
</evidence>
<dbReference type="STRING" id="61395.A0A1Y1W1Y9"/>
<dbReference type="GO" id="GO:0042796">
    <property type="term" value="P:snRNA transcription by RNA polymerase III"/>
    <property type="evidence" value="ECO:0007669"/>
    <property type="project" value="TreeGrafter"/>
</dbReference>
<keyword evidence="1" id="KW-0805">Transcription regulation</keyword>
<dbReference type="InterPro" id="IPR017930">
    <property type="entry name" value="Myb_dom"/>
</dbReference>
<dbReference type="Proteomes" id="UP000193922">
    <property type="component" value="Unassembled WGS sequence"/>
</dbReference>
<dbReference type="PANTHER" id="PTHR46621:SF1">
    <property type="entry name" value="SNRNA-ACTIVATING PROTEIN COMPLEX SUBUNIT 4"/>
    <property type="match status" value="1"/>
</dbReference>
<evidence type="ECO:0000256" key="3">
    <source>
        <dbReference type="ARBA" id="ARBA00023163"/>
    </source>
</evidence>
<evidence type="ECO:0000313" key="8">
    <source>
        <dbReference type="EMBL" id="ORX67508.1"/>
    </source>
</evidence>
<feature type="region of interest" description="Disordered" evidence="5">
    <location>
        <begin position="77"/>
        <end position="123"/>
    </location>
</feature>
<dbReference type="GO" id="GO:0042795">
    <property type="term" value="P:snRNA transcription by RNA polymerase II"/>
    <property type="evidence" value="ECO:0007669"/>
    <property type="project" value="TreeGrafter"/>
</dbReference>
<dbReference type="RefSeq" id="XP_040741395.1">
    <property type="nucleotide sequence ID" value="XM_040890547.1"/>
</dbReference>
<evidence type="ECO:0000256" key="5">
    <source>
        <dbReference type="SAM" id="MobiDB-lite"/>
    </source>
</evidence>
<feature type="domain" description="Myb-like" evidence="6">
    <location>
        <begin position="299"/>
        <end position="351"/>
    </location>
</feature>
<proteinExistence type="predicted"/>
<keyword evidence="3" id="KW-0804">Transcription</keyword>
<dbReference type="Gene3D" id="1.10.10.60">
    <property type="entry name" value="Homeodomain-like"/>
    <property type="match status" value="1"/>
</dbReference>
<dbReference type="EMBL" id="MCFD01000012">
    <property type="protein sequence ID" value="ORX67508.1"/>
    <property type="molecule type" value="Genomic_DNA"/>
</dbReference>
<evidence type="ECO:0000259" key="7">
    <source>
        <dbReference type="PROSITE" id="PS51294"/>
    </source>
</evidence>
<dbReference type="OrthoDB" id="2143914at2759"/>
<dbReference type="InterPro" id="IPR009057">
    <property type="entry name" value="Homeodomain-like_sf"/>
</dbReference>
<feature type="compositionally biased region" description="Polar residues" evidence="5">
    <location>
        <begin position="114"/>
        <end position="123"/>
    </location>
</feature>
<dbReference type="GO" id="GO:0000978">
    <property type="term" value="F:RNA polymerase II cis-regulatory region sequence-specific DNA binding"/>
    <property type="evidence" value="ECO:0007669"/>
    <property type="project" value="TreeGrafter"/>
</dbReference>
<feature type="region of interest" description="Disordered" evidence="5">
    <location>
        <begin position="382"/>
        <end position="413"/>
    </location>
</feature>
<dbReference type="PANTHER" id="PTHR46621">
    <property type="entry name" value="SNRNA-ACTIVATING PROTEIN COMPLEX SUBUNIT 4"/>
    <property type="match status" value="1"/>
</dbReference>
<dbReference type="SUPFAM" id="SSF46689">
    <property type="entry name" value="Homeodomain-like"/>
    <property type="match status" value="1"/>
</dbReference>
<feature type="compositionally biased region" description="Acidic residues" evidence="5">
    <location>
        <begin position="403"/>
        <end position="413"/>
    </location>
</feature>
<comment type="caution">
    <text evidence="8">The sequence shown here is derived from an EMBL/GenBank/DDBJ whole genome shotgun (WGS) entry which is preliminary data.</text>
</comment>
<feature type="region of interest" description="Disordered" evidence="5">
    <location>
        <begin position="19"/>
        <end position="42"/>
    </location>
</feature>
<keyword evidence="2" id="KW-0238">DNA-binding</keyword>
<dbReference type="CDD" id="cd00167">
    <property type="entry name" value="SANT"/>
    <property type="match status" value="1"/>
</dbReference>